<evidence type="ECO:0000313" key="9">
    <source>
        <dbReference type="EMBL" id="QNE90483.1"/>
    </source>
</evidence>
<dbReference type="Gene3D" id="3.40.47.10">
    <property type="match status" value="1"/>
</dbReference>
<dbReference type="InterPro" id="IPR016039">
    <property type="entry name" value="Thiolase-like"/>
</dbReference>
<reference evidence="9 10" key="1">
    <citation type="submission" date="2020-07" db="EMBL/GenBank/DDBJ databases">
        <title>Complete genome and description of Corynebacterium incognita strain Marseille-Q3630 sp. nov.</title>
        <authorList>
            <person name="Boxberger M."/>
        </authorList>
    </citation>
    <scope>NUCLEOTIDE SEQUENCE [LARGE SCALE GENOMIC DNA]</scope>
    <source>
        <strain evidence="9 10">Marseille-Q3630</strain>
    </source>
</reference>
<dbReference type="GO" id="GO:0004315">
    <property type="term" value="F:3-oxoacyl-[acyl-carrier-protein] synthase activity"/>
    <property type="evidence" value="ECO:0007669"/>
    <property type="project" value="InterPro"/>
</dbReference>
<dbReference type="InterPro" id="IPR055118">
    <property type="entry name" value="FAS-like_AT_central"/>
</dbReference>
<dbReference type="Pfam" id="PF08354">
    <property type="entry name" value="Fas1-AflB-like_hel"/>
    <property type="match status" value="1"/>
</dbReference>
<dbReference type="InterPro" id="IPR014031">
    <property type="entry name" value="Ketoacyl_synth_C"/>
</dbReference>
<organism evidence="9 10">
    <name type="scientific">Corynebacterium incognita</name>
    <dbReference type="NCBI Taxonomy" id="2754725"/>
    <lineage>
        <taxon>Bacteria</taxon>
        <taxon>Bacillati</taxon>
        <taxon>Actinomycetota</taxon>
        <taxon>Actinomycetes</taxon>
        <taxon>Mycobacteriales</taxon>
        <taxon>Corynebacteriaceae</taxon>
        <taxon>Corynebacterium</taxon>
    </lineage>
</organism>
<dbReference type="Gene3D" id="3.40.366.10">
    <property type="entry name" value="Malonyl-Coenzyme A Acyl Carrier Protein, domain 2"/>
    <property type="match status" value="3"/>
</dbReference>
<evidence type="ECO:0000259" key="8">
    <source>
        <dbReference type="PROSITE" id="PS52004"/>
    </source>
</evidence>
<dbReference type="FunFam" id="3.40.366.10:FF:000009">
    <property type="entry name" value="Fatty acid synthase Fas"/>
    <property type="match status" value="1"/>
</dbReference>
<dbReference type="SUPFAM" id="SSF53901">
    <property type="entry name" value="Thiolase-like"/>
    <property type="match status" value="2"/>
</dbReference>
<feature type="domain" description="Ketosynthase family 3 (KS3)" evidence="8">
    <location>
        <begin position="2512"/>
        <end position="2963"/>
    </location>
</feature>
<dbReference type="GO" id="GO:0016787">
    <property type="term" value="F:hydrolase activity"/>
    <property type="evidence" value="ECO:0007669"/>
    <property type="project" value="UniProtKB-KW"/>
</dbReference>
<evidence type="ECO:0000256" key="1">
    <source>
        <dbReference type="ARBA" id="ARBA00005254"/>
    </source>
</evidence>
<dbReference type="Pfam" id="PF02801">
    <property type="entry name" value="Ketoacyl-synt_C"/>
    <property type="match status" value="1"/>
</dbReference>
<dbReference type="Gene3D" id="1.20.930.70">
    <property type="match status" value="1"/>
</dbReference>
<dbReference type="Pfam" id="PF18094">
    <property type="entry name" value="DNA_pol_B_N"/>
    <property type="match status" value="1"/>
</dbReference>
<dbReference type="InterPro" id="IPR018201">
    <property type="entry name" value="Ketoacyl_synth_AS"/>
</dbReference>
<evidence type="ECO:0000256" key="5">
    <source>
        <dbReference type="ARBA" id="ARBA00022801"/>
    </source>
</evidence>
<dbReference type="InterPro" id="IPR050830">
    <property type="entry name" value="Fungal_FAS"/>
</dbReference>
<accession>A0A7G7CSB7</accession>
<dbReference type="SUPFAM" id="SSF51735">
    <property type="entry name" value="NAD(P)-binding Rossmann-fold domains"/>
    <property type="match status" value="1"/>
</dbReference>
<evidence type="ECO:0000313" key="10">
    <source>
        <dbReference type="Proteomes" id="UP000515743"/>
    </source>
</evidence>
<dbReference type="Pfam" id="PF00109">
    <property type="entry name" value="ketoacyl-synt"/>
    <property type="match status" value="1"/>
</dbReference>
<dbReference type="PROSITE" id="PS52004">
    <property type="entry name" value="KS3_2"/>
    <property type="match status" value="1"/>
</dbReference>
<dbReference type="GO" id="GO:0004318">
    <property type="term" value="F:enoyl-[acyl-carrier-protein] reductase (NADH) activity"/>
    <property type="evidence" value="ECO:0007669"/>
    <property type="project" value="InterPro"/>
</dbReference>
<dbReference type="SUPFAM" id="SSF52151">
    <property type="entry name" value="FabD/lysophospholipase-like"/>
    <property type="match status" value="2"/>
</dbReference>
<dbReference type="CDD" id="cd00828">
    <property type="entry name" value="elong_cond_enzymes"/>
    <property type="match status" value="1"/>
</dbReference>
<dbReference type="KEGG" id="cik:H0194_03470"/>
<dbReference type="InterPro" id="IPR014030">
    <property type="entry name" value="Ketoacyl_synth_N"/>
</dbReference>
<protein>
    <submittedName>
        <fullName evidence="9">DUF1729 domain-containing protein</fullName>
    </submittedName>
</protein>
<dbReference type="InterPro" id="IPR002539">
    <property type="entry name" value="MaoC-like_dom"/>
</dbReference>
<dbReference type="PANTHER" id="PTHR10982">
    <property type="entry name" value="MALONYL COA-ACYL CARRIER PROTEIN TRANSACYLASE"/>
    <property type="match status" value="1"/>
</dbReference>
<dbReference type="Gene3D" id="3.90.25.70">
    <property type="match status" value="1"/>
</dbReference>
<dbReference type="PANTHER" id="PTHR10982:SF21">
    <property type="entry name" value="FATTY ACID SYNTHASE SUBUNIT BETA"/>
    <property type="match status" value="1"/>
</dbReference>
<dbReference type="InterPro" id="IPR014043">
    <property type="entry name" value="Acyl_transferase_dom"/>
</dbReference>
<dbReference type="InterPro" id="IPR016035">
    <property type="entry name" value="Acyl_Trfase/lysoPLipase"/>
</dbReference>
<dbReference type="Gene3D" id="3.10.129.10">
    <property type="entry name" value="Hotdog Thioesterase"/>
    <property type="match status" value="1"/>
</dbReference>
<dbReference type="Pfam" id="PF00698">
    <property type="entry name" value="Acyl_transf_1"/>
    <property type="match status" value="1"/>
</dbReference>
<dbReference type="Pfam" id="PF22690">
    <property type="entry name" value="FAS_AT_central"/>
    <property type="match status" value="1"/>
</dbReference>
<dbReference type="GO" id="GO:0005835">
    <property type="term" value="C:fatty acid synthase complex"/>
    <property type="evidence" value="ECO:0007669"/>
    <property type="project" value="InterPro"/>
</dbReference>
<sequence>MKTAGEVKVPAAAERLITRLDTEPFALSFSGQGYPWIEQLASSLASGARTAITAAVAESDEILKPVADELLPWLPHGFKPLEWAADSTVAERLDLSSAEMSTPGITLAQLALLDNLTAQGLRPDAAVAHIGHSQGVLATLASTGTLDAGQTIALARLIGVAVAQASRETGLIRTGELGPMVSIGGIVTEADEEALLQLIDAVCADVADDLKPVLALRNSRDAVVLVGRPDDNAKVIAALEDHVINPLNVQCGYHHPAMECAVDQVMEWARSCGLPEDSARLGARAVLSEPVHWPERVEDAVISGARWILELGPTGGVAKLTARIVAGLGVGVLDVSTHAGQAQLFDAGQAPQAPVNYADFAPKVRSGEALSTTFTELTGHSPIMLAGMTPTTVDPQIVAAAANAGHWAELAGGGQVTETILNEHLARLGELLNPGVNAQFNAMYLSPKQWRTQIEGKRAVPRARENGAPIDGIVVSAGMPPFEEAVELVKSLRDQNFPWVAFKPGAVKHIHNVLRVADAIPEIPLIIQVEGGVAGGHHSWEDLDDLLIATYGDIRRRDNVVLAVGGGIGTPERAADYLTGSWAEEHGLPPMPVDAILVGTAAMAAKESTASESVKQALVDTTGLPAEDGWVEAGTARSGMASGRSQLGADIHEIDNSFARAGRLIDEVAGDADAVAARRDEIIAAINKTAKPYFGDLESMTYAQWLRRYAELSFRGDWVDLSWAKRLGEMIDRTQARLDAQDHGEFTPAVTFDPQPGEVNDPAAALDALEQAYPQAADIELYPADIAWFIKLLRSPGKPAGFVPVIDADVRLWWRADSLWQAHDARFDADEVCIIPGTVAVAGITEANEPVADILARFEKAAVQRLYAVAEQRAQLHDDAQVTEIAPRTLLERVRTAPYVSWAGRYQSNPVQLLDDPQLEVINNDAADAAAEVVRLTVDMGDGACVIDFQLPEGAPYAAVPEVSAASAERAMQSLVRTAAGGQLAEGEWTTDINPALRAQYTNVTAGYVTAAEGEHAAATAAPDVLVGRAWPAVFSAIAQAEIPGTGRSVIEGMLDLVHLEHNLTLHQPVPEQAQLKVTARATDVRDTLAGRVVEVEAEIRAGDTTAVENNTGENLLATLVERFAIRGRRGEADVPVTPTPDTVTDKAPSFRNLLTVTAPESMRPFAVVSGDRNPIHVNTDAAALAGLQDGVIVHGMWTSALAQAAAAFDGVEIREWSATMAAPILPGATIEYLVERTGVDTRAGFGEVRTVTATVNGELVLTARAIMSAPRTFYGFPGQGIQHPGMGMDAYTSSAAAREVWDRADRHTRSKLGFSILDIVRTNPDAVVVDGERFAHPDGALFLTQFTQVAMATLGCAQVAEMREAGVLEKDAFFAGHSVGEYNALAAFGEVLSLEAVVEIVYRRGLTMHRLVERDANGVSNYGLAALRPNKMGVAADEVFNHVAQIAAATGEFLEIVNYNIYGVQYAVAGTRKGLAALAADAENHAPGKRAFIPIPGIDVPFHSSHLLGGVDDFREHLDSLIPADLDYQVLEERYVPNLVARPFELTEDFVRAIADVVDSSYITDILADFDAALADRQKLARVLLIELLAWQFASPVRWIETQDLLLAPQGRTAGAGTPGLGIGRFVEIGVGSSPTLANMLGQTLRLPKYAAADLEVFNIERDRALAFAEDAAARPDTDGDAAADNTGDTVTDAAAAPAGAATTAAASETSEAAIAAPVPAAPAPAPAAGSAPTPEDRVFTAGDAVEMLIAQWTKVRRDQMGPADTIEQLVEGVSSRRNQLLLDLGVEFGLGAIEGAADAELSALQSTVAGMAKGYKAFGPVLGDAVADSLRRLTGPAGKKPSYVAEYVTGTWQLGAGWADHATAALVLGTREGASLRGGELATLEPASPSNAKELDALIDAAIVAAGERVGVTMAKPAAGGVAAGGVVDSAALGEFSDKLTGDRGVLAATARELLAQLGRHGFADNDSARAATEAVTAAATANQELAELMDTVSAELGQDWPRQVAPSFDATKAVLLDDAWAYARETLSRVALGEMDAADVDVTGAGAEVAAMAEFLGLPQLAEQALDNTALEFTTDVAVVTGGSPNSIASQVIAELLRGGATVVATTSRLNHGRLDYYKNLYAQHARGTAALWVVPANLSSYRDVDALVEWIGNEDTATVGGSKKVLKPAQVPTLLFPFAAPRVSGSLADTGAQAENQMRLLLWAVEKLIAGLSTLGTSTHVGQRLHVVLPGSPNRGTFGGDGAYGESKASLDALVNRWSAEPIWGEQTSLVHALIGWVRGTGLMGGNDPLVDAVEAKGVRTFSTEEMAANLIGQASHEVRAQAAQAPVVADFTGGLADADVDMAALARDASAAATDTDAANNGAGAGETTPRTLRALPSIGSAVRTVGTDRPTPDFSGTNGPAVTQDLDDMIVIVGAGELGPIGTSRTRYEVEMTGDLSAAGVIELAWNRGLITWEGGAGVDGTGGWVDADGVDIDEEDIYARYHDDVLAGVGIRRFHDDFGMVDNLAPELTTIYLEKDLTFTAANEEEARAFAAEAEGASVHFNGEDWEVTRPAGSAVRVPRRVAMSRFVGGQVPEGFDPARYGIPADMVDNLDRVALWNIVCTVEAFLAAGFTPAELLASVHPARVSSTQGTGMGGTGSLRSLYVDKLVATPRPNDILQEALPNVVAAHVMQDYVGGYGQMIHPVAACATAAVSVEEGVDKLRLRKADFVVAGGIDDLSLEGITGFGDMAATADSGDMAAKGIEDKYFSRANDRRRGGFIEAEGGGTILLARGTLAAELGLPVLGVVAFAESFADGAHTSIPAPGLGALSAARGGEDSRLALALREVGVAADDVAVLSKHDTSTNANDPNESDVHERIAHAIGRSAGNPLYVVSQKSITGHAKGGAAAFQLVGLTQLLRDAVIPANRSLDCVDPVLRKHEHLVWLRQPLDVSSRGIKAGLLTSLGFGHVSALVAVVHPGAFIEALRTARGEDAVTEWTQRAAARVADGERRFARALHGGAALFERPADRNLGGSGDAVKEREAAVLLSHDARLRDGLLEPNPEERS</sequence>
<dbReference type="Gene3D" id="3.40.50.720">
    <property type="entry name" value="NAD(P)-binding Rossmann-like Domain"/>
    <property type="match status" value="1"/>
</dbReference>
<keyword evidence="10" id="KW-1185">Reference proteome</keyword>
<keyword evidence="4" id="KW-0808">Transferase</keyword>
<dbReference type="PRINTS" id="PR01483">
    <property type="entry name" value="FASYNTHASE"/>
</dbReference>
<dbReference type="InterPro" id="IPR036291">
    <property type="entry name" value="NAD(P)-bd_dom_sf"/>
</dbReference>
<dbReference type="Gene3D" id="3.20.20.70">
    <property type="entry name" value="Aldolase class I"/>
    <property type="match status" value="1"/>
</dbReference>
<dbReference type="GO" id="GO:0006633">
    <property type="term" value="P:fatty acid biosynthetic process"/>
    <property type="evidence" value="ECO:0007669"/>
    <property type="project" value="InterPro"/>
</dbReference>
<dbReference type="InterPro" id="IPR013565">
    <property type="entry name" value="Fas1/AflB-like_central"/>
</dbReference>
<proteinExistence type="inferred from homology"/>
<comment type="similarity">
    <text evidence="1">Belongs to the enoyl-CoA hydratase/isomerase family.</text>
</comment>
<dbReference type="SUPFAM" id="SSF54637">
    <property type="entry name" value="Thioesterase/thiol ester dehydrase-isomerase"/>
    <property type="match status" value="2"/>
</dbReference>
<keyword evidence="3" id="KW-0597">Phosphoprotein</keyword>
<evidence type="ECO:0000256" key="3">
    <source>
        <dbReference type="ARBA" id="ARBA00022553"/>
    </source>
</evidence>
<dbReference type="PROSITE" id="PS00606">
    <property type="entry name" value="KS3_1"/>
    <property type="match status" value="1"/>
</dbReference>
<keyword evidence="6" id="KW-0521">NADP</keyword>
<evidence type="ECO:0000256" key="4">
    <source>
        <dbReference type="ARBA" id="ARBA00022679"/>
    </source>
</evidence>
<dbReference type="InterPro" id="IPR020841">
    <property type="entry name" value="PKS_Beta-ketoAc_synthase_dom"/>
</dbReference>
<dbReference type="InterPro" id="IPR047224">
    <property type="entry name" value="FAS_alpha_su_C"/>
</dbReference>
<dbReference type="InterPro" id="IPR001227">
    <property type="entry name" value="Ac_transferase_dom_sf"/>
</dbReference>
<keyword evidence="7" id="KW-0560">Oxidoreductase</keyword>
<dbReference type="CDD" id="cd08950">
    <property type="entry name" value="KR_fFAS_SDR_c_like"/>
    <property type="match status" value="1"/>
</dbReference>
<keyword evidence="2" id="KW-0596">Phosphopantetheine</keyword>
<dbReference type="InterPro" id="IPR013785">
    <property type="entry name" value="Aldolase_TIM"/>
</dbReference>
<gene>
    <name evidence="9" type="ORF">H0194_03470</name>
</gene>
<dbReference type="Proteomes" id="UP000515743">
    <property type="component" value="Chromosome"/>
</dbReference>
<dbReference type="Pfam" id="PF01575">
    <property type="entry name" value="MaoC_dehydratas"/>
    <property type="match status" value="1"/>
</dbReference>
<evidence type="ECO:0000256" key="6">
    <source>
        <dbReference type="ARBA" id="ARBA00022857"/>
    </source>
</evidence>
<dbReference type="SUPFAM" id="SSF51412">
    <property type="entry name" value="Inosine monophosphate dehydrogenase (IMPDH)"/>
    <property type="match status" value="1"/>
</dbReference>
<keyword evidence="5" id="KW-0378">Hydrolase</keyword>
<evidence type="ECO:0000256" key="2">
    <source>
        <dbReference type="ARBA" id="ARBA00022450"/>
    </source>
</evidence>
<dbReference type="InterPro" id="IPR029069">
    <property type="entry name" value="HotDog_dom_sf"/>
</dbReference>
<name>A0A7G7CSB7_9CORY</name>
<dbReference type="InterPro" id="IPR003965">
    <property type="entry name" value="Fatty_acid_synthase"/>
</dbReference>
<evidence type="ECO:0000256" key="7">
    <source>
        <dbReference type="ARBA" id="ARBA00023002"/>
    </source>
</evidence>
<dbReference type="EMBL" id="CP059404">
    <property type="protein sequence ID" value="QNE90483.1"/>
    <property type="molecule type" value="Genomic_DNA"/>
</dbReference>
<dbReference type="SMART" id="SM00827">
    <property type="entry name" value="PKS_AT"/>
    <property type="match status" value="1"/>
</dbReference>
<dbReference type="GO" id="GO:0004312">
    <property type="term" value="F:fatty acid synthase activity"/>
    <property type="evidence" value="ECO:0007669"/>
    <property type="project" value="InterPro"/>
</dbReference>